<dbReference type="InterPro" id="IPR029060">
    <property type="entry name" value="PIN-like_dom_sf"/>
</dbReference>
<reference evidence="2 3" key="1">
    <citation type="journal article" date="2020" name="Microorganisms">
        <title>Osmotic Adaptation and Compatible Solute Biosynthesis of Phototrophic Bacteria as Revealed from Genome Analyses.</title>
        <authorList>
            <person name="Imhoff J.F."/>
            <person name="Rahn T."/>
            <person name="Kunzel S."/>
            <person name="Keller A."/>
            <person name="Neulinger S.C."/>
        </authorList>
    </citation>
    <scope>NUCLEOTIDE SEQUENCE [LARGE SCALE GENOMIC DNA]</scope>
    <source>
        <strain evidence="2 3">DSM 21303</strain>
    </source>
</reference>
<comment type="caution">
    <text evidence="2">The sequence shown here is derived from an EMBL/GenBank/DDBJ whole genome shotgun (WGS) entry which is preliminary data.</text>
</comment>
<organism evidence="2 3">
    <name type="scientific">Thiocapsa imhoffii</name>
    <dbReference type="NCBI Taxonomy" id="382777"/>
    <lineage>
        <taxon>Bacteria</taxon>
        <taxon>Pseudomonadati</taxon>
        <taxon>Pseudomonadota</taxon>
        <taxon>Gammaproteobacteria</taxon>
        <taxon>Chromatiales</taxon>
        <taxon>Chromatiaceae</taxon>
        <taxon>Thiocapsa</taxon>
    </lineage>
</organism>
<evidence type="ECO:0000259" key="1">
    <source>
        <dbReference type="Pfam" id="PF01850"/>
    </source>
</evidence>
<sequence length="183" mass="19913">MASRAPSLALSSWPFAGAPSHGACCSKPPTPSWRRCSKGVRRSAMIKTYVDANALIAAFRGDHPASDQALRLLGEPGRAFVASAYLRLETLRKPLFYKREDEIAFMDCYFSAVSLWVPTTDTLVEHALVLAAQRDLGAMDALHAVAALQAGAEVFVTLERPTKPLFHVPGLNTISLHPKQIDL</sequence>
<evidence type="ECO:0000313" key="3">
    <source>
        <dbReference type="Proteomes" id="UP001138802"/>
    </source>
</evidence>
<dbReference type="Proteomes" id="UP001138802">
    <property type="component" value="Unassembled WGS sequence"/>
</dbReference>
<dbReference type="InterPro" id="IPR002716">
    <property type="entry name" value="PIN_dom"/>
</dbReference>
<dbReference type="AlphaFoldDB" id="A0A9X0WE75"/>
<gene>
    <name evidence="2" type="ORF">CKO25_00010</name>
</gene>
<dbReference type="Pfam" id="PF01850">
    <property type="entry name" value="PIN"/>
    <property type="match status" value="1"/>
</dbReference>
<protein>
    <recommendedName>
        <fullName evidence="1">PIN domain-containing protein</fullName>
    </recommendedName>
</protein>
<feature type="domain" description="PIN" evidence="1">
    <location>
        <begin position="49"/>
        <end position="158"/>
    </location>
</feature>
<dbReference type="EMBL" id="NRSD01000001">
    <property type="protein sequence ID" value="MBK1643064.1"/>
    <property type="molecule type" value="Genomic_DNA"/>
</dbReference>
<accession>A0A9X0WE75</accession>
<dbReference type="Gene3D" id="3.40.50.1010">
    <property type="entry name" value="5'-nuclease"/>
    <property type="match status" value="1"/>
</dbReference>
<dbReference type="SUPFAM" id="SSF88723">
    <property type="entry name" value="PIN domain-like"/>
    <property type="match status" value="1"/>
</dbReference>
<name>A0A9X0WE75_9GAMM</name>
<proteinExistence type="predicted"/>
<keyword evidence="3" id="KW-1185">Reference proteome</keyword>
<evidence type="ECO:0000313" key="2">
    <source>
        <dbReference type="EMBL" id="MBK1643064.1"/>
    </source>
</evidence>